<dbReference type="Gene3D" id="1.20.1050.10">
    <property type="match status" value="1"/>
</dbReference>
<protein>
    <submittedName>
        <fullName evidence="3">Glutathione S-transferase family protein</fullName>
    </submittedName>
</protein>
<accession>A0AAU0N0R9</accession>
<dbReference type="EMBL" id="CP137555">
    <property type="protein sequence ID" value="WOX05882.1"/>
    <property type="molecule type" value="Genomic_DNA"/>
</dbReference>
<organism evidence="3 4">
    <name type="scientific">Microbulbifer pacificus</name>
    <dbReference type="NCBI Taxonomy" id="407164"/>
    <lineage>
        <taxon>Bacteria</taxon>
        <taxon>Pseudomonadati</taxon>
        <taxon>Pseudomonadota</taxon>
        <taxon>Gammaproteobacteria</taxon>
        <taxon>Cellvibrionales</taxon>
        <taxon>Microbulbiferaceae</taxon>
        <taxon>Microbulbifer</taxon>
    </lineage>
</organism>
<dbReference type="InterPro" id="IPR036249">
    <property type="entry name" value="Thioredoxin-like_sf"/>
</dbReference>
<name>A0AAU0N0R9_9GAMM</name>
<evidence type="ECO:0000313" key="3">
    <source>
        <dbReference type="EMBL" id="WOX05882.1"/>
    </source>
</evidence>
<dbReference type="InterPro" id="IPR050983">
    <property type="entry name" value="GST_Omega/HSP26"/>
</dbReference>
<keyword evidence="4" id="KW-1185">Reference proteome</keyword>
<gene>
    <name evidence="3" type="ORF">R5R33_01655</name>
</gene>
<dbReference type="InterPro" id="IPR010987">
    <property type="entry name" value="Glutathione-S-Trfase_C-like"/>
</dbReference>
<dbReference type="RefSeq" id="WP_318954345.1">
    <property type="nucleotide sequence ID" value="NZ_CP137555.1"/>
</dbReference>
<dbReference type="SFLD" id="SFLDS00019">
    <property type="entry name" value="Glutathione_Transferase_(cytos"/>
    <property type="match status" value="1"/>
</dbReference>
<dbReference type="PANTHER" id="PTHR43968:SF6">
    <property type="entry name" value="GLUTATHIONE S-TRANSFERASE OMEGA"/>
    <property type="match status" value="1"/>
</dbReference>
<dbReference type="PANTHER" id="PTHR43968">
    <property type="match status" value="1"/>
</dbReference>
<proteinExistence type="predicted"/>
<dbReference type="PROSITE" id="PS50404">
    <property type="entry name" value="GST_NTER"/>
    <property type="match status" value="1"/>
</dbReference>
<dbReference type="InterPro" id="IPR040079">
    <property type="entry name" value="Glutathione_S-Trfase"/>
</dbReference>
<dbReference type="SUPFAM" id="SSF52833">
    <property type="entry name" value="Thioredoxin-like"/>
    <property type="match status" value="1"/>
</dbReference>
<evidence type="ECO:0000313" key="4">
    <source>
        <dbReference type="Proteomes" id="UP001302477"/>
    </source>
</evidence>
<dbReference type="Proteomes" id="UP001302477">
    <property type="component" value="Chromosome"/>
</dbReference>
<sequence>MKLYNLPHSPYAARVRIQIRLQNLPVEVAPPPVPLRTEAFMERFPLGKVPVLELDGGETIAESWAIMEYLAEVNAEGGSALLPGDALVRAQMRMLGRYADLHLAVNALFPLFRAAMGTAGDTAGIAQNLRAELAKGERLLASFGDAERPLHLGDIALAPTMLYLHELAPLVGIADPLAEFPRFAGWWKWVNSFAPVREVLEEVRVAYHAFIEGLAAKA</sequence>
<dbReference type="KEGG" id="mpaf:R5R33_01655"/>
<feature type="domain" description="GST C-terminal" evidence="2">
    <location>
        <begin position="85"/>
        <end position="209"/>
    </location>
</feature>
<dbReference type="AlphaFoldDB" id="A0AAU0N0R9"/>
<dbReference type="Gene3D" id="3.40.30.10">
    <property type="entry name" value="Glutaredoxin"/>
    <property type="match status" value="1"/>
</dbReference>
<evidence type="ECO:0000259" key="1">
    <source>
        <dbReference type="PROSITE" id="PS50404"/>
    </source>
</evidence>
<dbReference type="CDD" id="cd00570">
    <property type="entry name" value="GST_N_family"/>
    <property type="match status" value="1"/>
</dbReference>
<evidence type="ECO:0000259" key="2">
    <source>
        <dbReference type="PROSITE" id="PS50405"/>
    </source>
</evidence>
<dbReference type="SUPFAM" id="SSF47616">
    <property type="entry name" value="GST C-terminal domain-like"/>
    <property type="match status" value="1"/>
</dbReference>
<reference evidence="3 4" key="1">
    <citation type="submission" date="2023-10" db="EMBL/GenBank/DDBJ databases">
        <title>Description of Microbulbifer bruguierae sp. nov., isolated from the sediments of mangrove plant Bruguiera sexangula and comparative genomic analyses of the genus Microbulbifer.</title>
        <authorList>
            <person name="Long M."/>
        </authorList>
    </citation>
    <scope>NUCLEOTIDE SEQUENCE [LARGE SCALE GENOMIC DNA]</scope>
    <source>
        <strain evidence="3 4">SPO729</strain>
    </source>
</reference>
<feature type="domain" description="GST N-terminal" evidence="1">
    <location>
        <begin position="1"/>
        <end position="78"/>
    </location>
</feature>
<dbReference type="PROSITE" id="PS50405">
    <property type="entry name" value="GST_CTER"/>
    <property type="match status" value="1"/>
</dbReference>
<dbReference type="GO" id="GO:0005737">
    <property type="term" value="C:cytoplasm"/>
    <property type="evidence" value="ECO:0007669"/>
    <property type="project" value="TreeGrafter"/>
</dbReference>
<dbReference type="Pfam" id="PF13417">
    <property type="entry name" value="GST_N_3"/>
    <property type="match status" value="1"/>
</dbReference>
<dbReference type="InterPro" id="IPR004045">
    <property type="entry name" value="Glutathione_S-Trfase_N"/>
</dbReference>
<dbReference type="InterPro" id="IPR036282">
    <property type="entry name" value="Glutathione-S-Trfase_C_sf"/>
</dbReference>